<keyword evidence="7" id="KW-1185">Reference proteome</keyword>
<evidence type="ECO:0000313" key="6">
    <source>
        <dbReference type="EMBL" id="KAF3707901.1"/>
    </source>
</evidence>
<keyword evidence="2 5" id="KW-0732">Signal</keyword>
<dbReference type="InterPro" id="IPR015631">
    <property type="entry name" value="CD2/SLAM_rcpt"/>
</dbReference>
<sequence length="234" mass="25600">METLKGSCLIATLLLVLFSSARAENKATYFAVGGSLEMMPHEATPGGITSILWKHNGNLIAEWVDKIVPLKYYGRFEHRTTLDIANGNLEITKMTEGDAGLYIVEINNRVQSGGYDATMLVVNKVPKPEVVLRTQTCNSDSESCNLTCEGDTTGAGLVTYSWKVGDGNWNESFGKTFTAKADEFLSGKTLSCRMKNPVSEDESIPVVVYLVWRKPEAVCPCERGKSDDNAAQSE</sequence>
<keyword evidence="4" id="KW-0325">Glycoprotein</keyword>
<keyword evidence="3" id="KW-0472">Membrane</keyword>
<reference evidence="7" key="2">
    <citation type="submission" date="2019-02" db="EMBL/GenBank/DDBJ databases">
        <title>Opniocepnalus argus Var Kimnra genome.</title>
        <authorList>
            <person name="Zhou C."/>
            <person name="Xiao S."/>
        </authorList>
    </citation>
    <scope>NUCLEOTIDE SEQUENCE [LARGE SCALE GENOMIC DNA]</scope>
</reference>
<dbReference type="Proteomes" id="UP000503349">
    <property type="component" value="Chromosome 1"/>
</dbReference>
<name>A0A6G1QYX4_CHAAH</name>
<protein>
    <submittedName>
        <fullName evidence="6">T-lymphocyte surface antigen Ly-9</fullName>
    </submittedName>
</protein>
<dbReference type="PANTHER" id="PTHR12080:SF125">
    <property type="entry name" value="CD48 ANTIGEN-LIKE"/>
    <property type="match status" value="1"/>
</dbReference>
<dbReference type="InterPro" id="IPR036179">
    <property type="entry name" value="Ig-like_dom_sf"/>
</dbReference>
<dbReference type="GO" id="GO:0016020">
    <property type="term" value="C:membrane"/>
    <property type="evidence" value="ECO:0007669"/>
    <property type="project" value="UniProtKB-SubCell"/>
</dbReference>
<gene>
    <name evidence="6" type="ORF">EXN66_Car001074</name>
</gene>
<comment type="subcellular location">
    <subcellularLocation>
        <location evidence="1">Membrane</location>
    </subcellularLocation>
</comment>
<organism evidence="6 7">
    <name type="scientific">Channa argus</name>
    <name type="common">Northern snakehead</name>
    <name type="synonym">Ophicephalus argus</name>
    <dbReference type="NCBI Taxonomy" id="215402"/>
    <lineage>
        <taxon>Eukaryota</taxon>
        <taxon>Metazoa</taxon>
        <taxon>Chordata</taxon>
        <taxon>Craniata</taxon>
        <taxon>Vertebrata</taxon>
        <taxon>Euteleostomi</taxon>
        <taxon>Actinopterygii</taxon>
        <taxon>Neopterygii</taxon>
        <taxon>Teleostei</taxon>
        <taxon>Neoteleostei</taxon>
        <taxon>Acanthomorphata</taxon>
        <taxon>Anabantaria</taxon>
        <taxon>Anabantiformes</taxon>
        <taxon>Channoidei</taxon>
        <taxon>Channidae</taxon>
        <taxon>Channa</taxon>
    </lineage>
</organism>
<feature type="signal peptide" evidence="5">
    <location>
        <begin position="1"/>
        <end position="23"/>
    </location>
</feature>
<dbReference type="EMBL" id="CM015712">
    <property type="protein sequence ID" value="KAF3707901.1"/>
    <property type="molecule type" value="Genomic_DNA"/>
</dbReference>
<evidence type="ECO:0000256" key="1">
    <source>
        <dbReference type="ARBA" id="ARBA00004370"/>
    </source>
</evidence>
<feature type="chain" id="PRO_5026006660" evidence="5">
    <location>
        <begin position="24"/>
        <end position="234"/>
    </location>
</feature>
<proteinExistence type="predicted"/>
<reference evidence="6 7" key="1">
    <citation type="submission" date="2019-02" db="EMBL/GenBank/DDBJ databases">
        <title>Opniocepnalus argus genome.</title>
        <authorList>
            <person name="Zhou C."/>
            <person name="Xiao S."/>
        </authorList>
    </citation>
    <scope>NUCLEOTIDE SEQUENCE [LARGE SCALE GENOMIC DNA]</scope>
    <source>
        <strain evidence="6">OARG1902GOOAL</strain>
        <tissue evidence="6">Muscle</tissue>
    </source>
</reference>
<dbReference type="SUPFAM" id="SSF48726">
    <property type="entry name" value="Immunoglobulin"/>
    <property type="match status" value="1"/>
</dbReference>
<evidence type="ECO:0000256" key="5">
    <source>
        <dbReference type="SAM" id="SignalP"/>
    </source>
</evidence>
<accession>A0A6G1QYX4</accession>
<evidence type="ECO:0000256" key="3">
    <source>
        <dbReference type="ARBA" id="ARBA00023136"/>
    </source>
</evidence>
<evidence type="ECO:0000313" key="7">
    <source>
        <dbReference type="Proteomes" id="UP000503349"/>
    </source>
</evidence>
<evidence type="ECO:0000256" key="4">
    <source>
        <dbReference type="ARBA" id="ARBA00023180"/>
    </source>
</evidence>
<dbReference type="PANTHER" id="PTHR12080">
    <property type="entry name" value="SIGNALING LYMPHOCYTIC ACTIVATION MOLECULE"/>
    <property type="match status" value="1"/>
</dbReference>
<dbReference type="AlphaFoldDB" id="A0A6G1QYX4"/>
<evidence type="ECO:0000256" key="2">
    <source>
        <dbReference type="ARBA" id="ARBA00022729"/>
    </source>
</evidence>
<dbReference type="InterPro" id="IPR013783">
    <property type="entry name" value="Ig-like_fold"/>
</dbReference>
<dbReference type="Gene3D" id="2.60.40.10">
    <property type="entry name" value="Immunoglobulins"/>
    <property type="match status" value="2"/>
</dbReference>